<evidence type="ECO:0000313" key="1">
    <source>
        <dbReference type="EMBL" id="SBT42403.1"/>
    </source>
</evidence>
<gene>
    <name evidence="1" type="ORF">POVWA2_043750</name>
</gene>
<dbReference type="EMBL" id="FLRE01000164">
    <property type="protein sequence ID" value="SBT42403.1"/>
    <property type="molecule type" value="Genomic_DNA"/>
</dbReference>
<organism evidence="1 2">
    <name type="scientific">Plasmodium ovale wallikeri</name>
    <dbReference type="NCBI Taxonomy" id="864142"/>
    <lineage>
        <taxon>Eukaryota</taxon>
        <taxon>Sar</taxon>
        <taxon>Alveolata</taxon>
        <taxon>Apicomplexa</taxon>
        <taxon>Aconoidasida</taxon>
        <taxon>Haemosporida</taxon>
        <taxon>Plasmodiidae</taxon>
        <taxon>Plasmodium</taxon>
        <taxon>Plasmodium (Plasmodium)</taxon>
    </lineage>
</organism>
<dbReference type="Proteomes" id="UP000078550">
    <property type="component" value="Unassembled WGS sequence"/>
</dbReference>
<proteinExistence type="predicted"/>
<sequence>MPLRLCQRLRLRQLSCIVLMAECFPEGITASMRIPYNSVHTRTKTPLWTAVGARRFGSRRTHKKLHIFSCRDRDAAPQ</sequence>
<dbReference type="AlphaFoldDB" id="A0A1A8ZEH4"/>
<protein>
    <submittedName>
        <fullName evidence="1">Uncharacterized protein</fullName>
    </submittedName>
</protein>
<evidence type="ECO:0000313" key="2">
    <source>
        <dbReference type="Proteomes" id="UP000078550"/>
    </source>
</evidence>
<reference evidence="2" key="1">
    <citation type="submission" date="2016-05" db="EMBL/GenBank/DDBJ databases">
        <authorList>
            <person name="Naeem Raeece"/>
        </authorList>
    </citation>
    <scope>NUCLEOTIDE SEQUENCE [LARGE SCALE GENOMIC DNA]</scope>
</reference>
<accession>A0A1A8ZEH4</accession>
<name>A0A1A8ZEH4_PLAOA</name>